<reference evidence="1" key="2">
    <citation type="submission" date="2020-11" db="EMBL/GenBank/DDBJ databases">
        <authorList>
            <person name="McCartney M.A."/>
            <person name="Auch B."/>
            <person name="Kono T."/>
            <person name="Mallez S."/>
            <person name="Becker A."/>
            <person name="Gohl D.M."/>
            <person name="Silverstein K.A.T."/>
            <person name="Koren S."/>
            <person name="Bechman K.B."/>
            <person name="Herman A."/>
            <person name="Abrahante J.E."/>
            <person name="Garbe J."/>
        </authorList>
    </citation>
    <scope>NUCLEOTIDE SEQUENCE</scope>
    <source>
        <strain evidence="1">Duluth1</strain>
        <tissue evidence="1">Whole animal</tissue>
    </source>
</reference>
<keyword evidence="2" id="KW-1185">Reference proteome</keyword>
<dbReference type="AlphaFoldDB" id="A0A9D4BSG7"/>
<dbReference type="EMBL" id="JAIWYP010000014">
    <property type="protein sequence ID" value="KAH3706579.1"/>
    <property type="molecule type" value="Genomic_DNA"/>
</dbReference>
<organism evidence="1 2">
    <name type="scientific">Dreissena polymorpha</name>
    <name type="common">Zebra mussel</name>
    <name type="synonym">Mytilus polymorpha</name>
    <dbReference type="NCBI Taxonomy" id="45954"/>
    <lineage>
        <taxon>Eukaryota</taxon>
        <taxon>Metazoa</taxon>
        <taxon>Spiralia</taxon>
        <taxon>Lophotrochozoa</taxon>
        <taxon>Mollusca</taxon>
        <taxon>Bivalvia</taxon>
        <taxon>Autobranchia</taxon>
        <taxon>Heteroconchia</taxon>
        <taxon>Euheterodonta</taxon>
        <taxon>Imparidentia</taxon>
        <taxon>Neoheterodontei</taxon>
        <taxon>Myida</taxon>
        <taxon>Dreissenoidea</taxon>
        <taxon>Dreissenidae</taxon>
        <taxon>Dreissena</taxon>
    </lineage>
</organism>
<evidence type="ECO:0000313" key="2">
    <source>
        <dbReference type="Proteomes" id="UP000828390"/>
    </source>
</evidence>
<reference evidence="1" key="1">
    <citation type="journal article" date="2019" name="bioRxiv">
        <title>The Genome of the Zebra Mussel, Dreissena polymorpha: A Resource for Invasive Species Research.</title>
        <authorList>
            <person name="McCartney M.A."/>
            <person name="Auch B."/>
            <person name="Kono T."/>
            <person name="Mallez S."/>
            <person name="Zhang Y."/>
            <person name="Obille A."/>
            <person name="Becker A."/>
            <person name="Abrahante J.E."/>
            <person name="Garbe J."/>
            <person name="Badalamenti J.P."/>
            <person name="Herman A."/>
            <person name="Mangelson H."/>
            <person name="Liachko I."/>
            <person name="Sullivan S."/>
            <person name="Sone E.D."/>
            <person name="Koren S."/>
            <person name="Silverstein K.A.T."/>
            <person name="Beckman K.B."/>
            <person name="Gohl D.M."/>
        </authorList>
    </citation>
    <scope>NUCLEOTIDE SEQUENCE</scope>
    <source>
        <strain evidence="1">Duluth1</strain>
        <tissue evidence="1">Whole animal</tissue>
    </source>
</reference>
<name>A0A9D4BSG7_DREPO</name>
<comment type="caution">
    <text evidence="1">The sequence shown here is derived from an EMBL/GenBank/DDBJ whole genome shotgun (WGS) entry which is preliminary data.</text>
</comment>
<accession>A0A9D4BSG7</accession>
<proteinExistence type="predicted"/>
<dbReference type="Proteomes" id="UP000828390">
    <property type="component" value="Unassembled WGS sequence"/>
</dbReference>
<sequence>MATDIRNLCDERRELRHEKYTSLESRADYQKAIMELEGRRKHTIEAKEEWIK</sequence>
<gene>
    <name evidence="1" type="ORF">DPMN_065967</name>
</gene>
<evidence type="ECO:0000313" key="1">
    <source>
        <dbReference type="EMBL" id="KAH3706579.1"/>
    </source>
</evidence>
<protein>
    <submittedName>
        <fullName evidence="1">Uncharacterized protein</fullName>
    </submittedName>
</protein>